<evidence type="ECO:0000313" key="2">
    <source>
        <dbReference type="EMBL" id="MFD2692264.1"/>
    </source>
</evidence>
<dbReference type="Proteomes" id="UP001597399">
    <property type="component" value="Unassembled WGS sequence"/>
</dbReference>
<keyword evidence="1" id="KW-0812">Transmembrane</keyword>
<evidence type="ECO:0000256" key="1">
    <source>
        <dbReference type="SAM" id="Phobius"/>
    </source>
</evidence>
<dbReference type="EMBL" id="JBHUMQ010000001">
    <property type="protein sequence ID" value="MFD2692264.1"/>
    <property type="molecule type" value="Genomic_DNA"/>
</dbReference>
<dbReference type="RefSeq" id="WP_253058610.1">
    <property type="nucleotide sequence ID" value="NZ_JAMXWM010000003.1"/>
</dbReference>
<evidence type="ECO:0000313" key="3">
    <source>
        <dbReference type="Proteomes" id="UP001597399"/>
    </source>
</evidence>
<feature type="transmembrane region" description="Helical" evidence="1">
    <location>
        <begin position="32"/>
        <end position="51"/>
    </location>
</feature>
<accession>A0ABW5RZS4</accession>
<keyword evidence="3" id="KW-1185">Reference proteome</keyword>
<proteinExistence type="predicted"/>
<keyword evidence="1" id="KW-0472">Membrane</keyword>
<protein>
    <submittedName>
        <fullName evidence="2">Uncharacterized protein</fullName>
    </submittedName>
</protein>
<keyword evidence="1" id="KW-1133">Transmembrane helix</keyword>
<gene>
    <name evidence="2" type="ORF">ACFSUE_01195</name>
</gene>
<sequence length="63" mass="7042">MGFWYLLMFFVGVLLLVLGALRHDVPKSIKIVILLFSFGLIFVIGSLVLLLSGSDTILFELLE</sequence>
<comment type="caution">
    <text evidence="2">The sequence shown here is derived from an EMBL/GenBank/DDBJ whole genome shotgun (WGS) entry which is preliminary data.</text>
</comment>
<name>A0ABW5RZS4_9BACL</name>
<organism evidence="2 3">
    <name type="scientific">Sporolactobacillus shoreicorticis</name>
    <dbReference type="NCBI Taxonomy" id="1923877"/>
    <lineage>
        <taxon>Bacteria</taxon>
        <taxon>Bacillati</taxon>
        <taxon>Bacillota</taxon>
        <taxon>Bacilli</taxon>
        <taxon>Bacillales</taxon>
        <taxon>Sporolactobacillaceae</taxon>
        <taxon>Sporolactobacillus</taxon>
    </lineage>
</organism>
<reference evidence="3" key="1">
    <citation type="journal article" date="2019" name="Int. J. Syst. Evol. Microbiol.">
        <title>The Global Catalogue of Microorganisms (GCM) 10K type strain sequencing project: providing services to taxonomists for standard genome sequencing and annotation.</title>
        <authorList>
            <consortium name="The Broad Institute Genomics Platform"/>
            <consortium name="The Broad Institute Genome Sequencing Center for Infectious Disease"/>
            <person name="Wu L."/>
            <person name="Ma J."/>
        </authorList>
    </citation>
    <scope>NUCLEOTIDE SEQUENCE [LARGE SCALE GENOMIC DNA]</scope>
    <source>
        <strain evidence="3">TISTR 2466</strain>
    </source>
</reference>